<dbReference type="PANTHER" id="PTHR46599:SF3">
    <property type="entry name" value="PIGGYBAC TRANSPOSABLE ELEMENT-DERIVED PROTEIN 4"/>
    <property type="match status" value="1"/>
</dbReference>
<dbReference type="EMBL" id="JAWDGP010003248">
    <property type="protein sequence ID" value="KAK3776106.1"/>
    <property type="molecule type" value="Genomic_DNA"/>
</dbReference>
<organism evidence="2 3">
    <name type="scientific">Elysia crispata</name>
    <name type="common">lettuce slug</name>
    <dbReference type="NCBI Taxonomy" id="231223"/>
    <lineage>
        <taxon>Eukaryota</taxon>
        <taxon>Metazoa</taxon>
        <taxon>Spiralia</taxon>
        <taxon>Lophotrochozoa</taxon>
        <taxon>Mollusca</taxon>
        <taxon>Gastropoda</taxon>
        <taxon>Heterobranchia</taxon>
        <taxon>Euthyneura</taxon>
        <taxon>Panpulmonata</taxon>
        <taxon>Sacoglossa</taxon>
        <taxon>Placobranchoidea</taxon>
        <taxon>Plakobranchidae</taxon>
        <taxon>Elysia</taxon>
    </lineage>
</organism>
<accession>A0AAE0ZW47</accession>
<comment type="caution">
    <text evidence="2">The sequence shown here is derived from an EMBL/GenBank/DDBJ whole genome shotgun (WGS) entry which is preliminary data.</text>
</comment>
<evidence type="ECO:0000259" key="1">
    <source>
        <dbReference type="Pfam" id="PF13843"/>
    </source>
</evidence>
<keyword evidence="3" id="KW-1185">Reference proteome</keyword>
<feature type="domain" description="PiggyBac transposable element-derived protein" evidence="1">
    <location>
        <begin position="1"/>
        <end position="145"/>
    </location>
</feature>
<sequence>MAHDRFLEIWTYLHAINEKDGTTDKTDKIYKVRPILNTLLEKFRYCYLPKQFLNLDEGMIPTKNRFAIKQYIKDKPIKFGIKSFILCEGDTGYIVASEIYTGKSDIEVQNLGVTGNVVLWLFKQGEASRKNHILVMDRYYNSVTLTKH</sequence>
<evidence type="ECO:0000313" key="2">
    <source>
        <dbReference type="EMBL" id="KAK3776106.1"/>
    </source>
</evidence>
<reference evidence="2" key="1">
    <citation type="journal article" date="2023" name="G3 (Bethesda)">
        <title>A reference genome for the long-term kleptoplast-retaining sea slug Elysia crispata morphotype clarki.</title>
        <authorList>
            <person name="Eastman K.E."/>
            <person name="Pendleton A.L."/>
            <person name="Shaikh M.A."/>
            <person name="Suttiyut T."/>
            <person name="Ogas R."/>
            <person name="Tomko P."/>
            <person name="Gavelis G."/>
            <person name="Widhalm J.R."/>
            <person name="Wisecaver J.H."/>
        </authorList>
    </citation>
    <scope>NUCLEOTIDE SEQUENCE</scope>
    <source>
        <strain evidence="2">ECLA1</strain>
    </source>
</reference>
<gene>
    <name evidence="2" type="ORF">RRG08_046773</name>
</gene>
<dbReference type="Proteomes" id="UP001283361">
    <property type="component" value="Unassembled WGS sequence"/>
</dbReference>
<name>A0AAE0ZW47_9GAST</name>
<dbReference type="Pfam" id="PF13843">
    <property type="entry name" value="DDE_Tnp_1_7"/>
    <property type="match status" value="1"/>
</dbReference>
<protein>
    <recommendedName>
        <fullName evidence="1">PiggyBac transposable element-derived protein domain-containing protein</fullName>
    </recommendedName>
</protein>
<dbReference type="InterPro" id="IPR029526">
    <property type="entry name" value="PGBD"/>
</dbReference>
<dbReference type="PANTHER" id="PTHR46599">
    <property type="entry name" value="PIGGYBAC TRANSPOSABLE ELEMENT-DERIVED PROTEIN 4"/>
    <property type="match status" value="1"/>
</dbReference>
<evidence type="ECO:0000313" key="3">
    <source>
        <dbReference type="Proteomes" id="UP001283361"/>
    </source>
</evidence>
<proteinExistence type="predicted"/>
<dbReference type="AlphaFoldDB" id="A0AAE0ZW47"/>